<dbReference type="RefSeq" id="WP_146429545.1">
    <property type="nucleotide sequence ID" value="NZ_SJPF01000001.1"/>
</dbReference>
<feature type="signal peptide" evidence="1">
    <location>
        <begin position="1"/>
        <end position="26"/>
    </location>
</feature>
<feature type="chain" id="PRO_5023048630" evidence="1">
    <location>
        <begin position="27"/>
        <end position="262"/>
    </location>
</feature>
<proteinExistence type="predicted"/>
<dbReference type="AlphaFoldDB" id="A0A5C5VMY1"/>
<evidence type="ECO:0000256" key="1">
    <source>
        <dbReference type="SAM" id="SignalP"/>
    </source>
</evidence>
<dbReference type="Proteomes" id="UP000318878">
    <property type="component" value="Unassembled WGS sequence"/>
</dbReference>
<name>A0A5C5VMY1_9BACT</name>
<dbReference type="EMBL" id="SJPF01000001">
    <property type="protein sequence ID" value="TWT39370.1"/>
    <property type="molecule type" value="Genomic_DNA"/>
</dbReference>
<dbReference type="OrthoDB" id="288935at2"/>
<protein>
    <submittedName>
        <fullName evidence="2">Uncharacterized protein</fullName>
    </submittedName>
</protein>
<evidence type="ECO:0000313" key="3">
    <source>
        <dbReference type="Proteomes" id="UP000318878"/>
    </source>
</evidence>
<organism evidence="2 3">
    <name type="scientific">Blastopirellula retiformator</name>
    <dbReference type="NCBI Taxonomy" id="2527970"/>
    <lineage>
        <taxon>Bacteria</taxon>
        <taxon>Pseudomonadati</taxon>
        <taxon>Planctomycetota</taxon>
        <taxon>Planctomycetia</taxon>
        <taxon>Pirellulales</taxon>
        <taxon>Pirellulaceae</taxon>
        <taxon>Blastopirellula</taxon>
    </lineage>
</organism>
<gene>
    <name evidence="2" type="ORF">Enr8_10690</name>
</gene>
<reference evidence="2 3" key="1">
    <citation type="submission" date="2019-02" db="EMBL/GenBank/DDBJ databases">
        <title>Deep-cultivation of Planctomycetes and their phenomic and genomic characterization uncovers novel biology.</title>
        <authorList>
            <person name="Wiegand S."/>
            <person name="Jogler M."/>
            <person name="Boedeker C."/>
            <person name="Pinto D."/>
            <person name="Vollmers J."/>
            <person name="Rivas-Marin E."/>
            <person name="Kohn T."/>
            <person name="Peeters S.H."/>
            <person name="Heuer A."/>
            <person name="Rast P."/>
            <person name="Oberbeckmann S."/>
            <person name="Bunk B."/>
            <person name="Jeske O."/>
            <person name="Meyerdierks A."/>
            <person name="Storesund J.E."/>
            <person name="Kallscheuer N."/>
            <person name="Luecker S."/>
            <person name="Lage O.M."/>
            <person name="Pohl T."/>
            <person name="Merkel B.J."/>
            <person name="Hornburger P."/>
            <person name="Mueller R.-W."/>
            <person name="Bruemmer F."/>
            <person name="Labrenz M."/>
            <person name="Spormann A.M."/>
            <person name="Op Den Camp H."/>
            <person name="Overmann J."/>
            <person name="Amann R."/>
            <person name="Jetten M.S.M."/>
            <person name="Mascher T."/>
            <person name="Medema M.H."/>
            <person name="Devos D.P."/>
            <person name="Kaster A.-K."/>
            <person name="Ovreas L."/>
            <person name="Rohde M."/>
            <person name="Galperin M.Y."/>
            <person name="Jogler C."/>
        </authorList>
    </citation>
    <scope>NUCLEOTIDE SEQUENCE [LARGE SCALE GENOMIC DNA]</scope>
    <source>
        <strain evidence="2 3">Enr8</strain>
    </source>
</reference>
<keyword evidence="1" id="KW-0732">Signal</keyword>
<accession>A0A5C5VMY1</accession>
<keyword evidence="3" id="KW-1185">Reference proteome</keyword>
<sequence length="262" mass="29388" precursor="true">MRHFHTICLFALPLCGALLAGGQVCAEGPATPFRIRPAAFVQPTETPQLGPVDPAPDEIIPKGTMVTEDDILPPGERYGELYRSVSDGKDPFKHMTPEQLQTLLERRPADTYTINTGYRDPEIQTGPNHQVKLPANVAAELFAEYPEVDTIYGVQRPWAPSVAMWEAPAFYHQPLYFEEVNLERYGNRHRVIQPAVSAAHFFANTIMLPYKIGVNPPCERIYTLGHYRPGDCNPHDRHGLPWSWRGAVYMGTFYTGAAFVLP</sequence>
<evidence type="ECO:0000313" key="2">
    <source>
        <dbReference type="EMBL" id="TWT39370.1"/>
    </source>
</evidence>
<comment type="caution">
    <text evidence="2">The sequence shown here is derived from an EMBL/GenBank/DDBJ whole genome shotgun (WGS) entry which is preliminary data.</text>
</comment>